<evidence type="ECO:0000259" key="4">
    <source>
        <dbReference type="Pfam" id="PF18313"/>
    </source>
</evidence>
<comment type="similarity">
    <text evidence="1">Belongs to the thiolase-like superfamily. Thiolase family.</text>
</comment>
<accession>A0A6J6TCN2</accession>
<sequence length="504" mass="53253">MGSAFGQLDPNMAVLIATGTAHHRVHSDSSGSVRSDLSDPITMMELAARSALDQAVAAPRRAELLQKISLVAVPEGDWRYGDPAREVATRVGCEAARTVRVEIGVPQHAPIRAALLGIQSGQMQAALIVGGEAKASQLSIERAGGTALGTTPDGTEPDERWMPEGEIMAEAEIAAGIWSAVEQYACIDAALRYSERQSVPDHLDSIASLWHQFNKVATLNPDAAFGAPRSAEFLRVAGEGNRPLAFPYAKWHSTQWAVDQAAALVLCSVGLARELGVPTDQWVFPRVALESSLSVSLTKRAEMGRWPAMKVLGDAAAAHLQQPLNQVQYAEVYSCFPAAVRVQQRELGLAQDQAPTLIGGMAFAGGPFNNFTYQATAAVVDRLREDPGSLGLVTTVSGLLTKPALAVWSTEPGEVLVADLVDAASAATAVREVTNQGSGLATIASYTVTYAGTDPSSAFVIADLADGRRWIGTSTDPELLSEGLTAELIGRQVLVTENSCAFAD</sequence>
<feature type="domain" description="Thiolase-like protein type 1 additional C-terminal" evidence="4">
    <location>
        <begin position="426"/>
        <end position="497"/>
    </location>
</feature>
<dbReference type="InterPro" id="IPR040771">
    <property type="entry name" value="TLP1_add_C"/>
</dbReference>
<dbReference type="PANTHER" id="PTHR18919:SF139">
    <property type="entry name" value="THIOLASE-LIKE PROTEIN TYPE 1 ADDITIONAL C-TERMINAL DOMAIN-CONTAINING PROTEIN"/>
    <property type="match status" value="1"/>
</dbReference>
<dbReference type="InterPro" id="IPR016039">
    <property type="entry name" value="Thiolase-like"/>
</dbReference>
<gene>
    <name evidence="5" type="ORF">UFOPK2766_01241</name>
</gene>
<dbReference type="SUPFAM" id="SSF53901">
    <property type="entry name" value="Thiolase-like"/>
    <property type="match status" value="2"/>
</dbReference>
<evidence type="ECO:0000256" key="1">
    <source>
        <dbReference type="ARBA" id="ARBA00010982"/>
    </source>
</evidence>
<dbReference type="EMBL" id="CAEZYU010000053">
    <property type="protein sequence ID" value="CAB4744009.1"/>
    <property type="molecule type" value="Genomic_DNA"/>
</dbReference>
<name>A0A6J6TCN2_9ZZZZ</name>
<dbReference type="PANTHER" id="PTHR18919">
    <property type="entry name" value="ACETYL-COA C-ACYLTRANSFERASE"/>
    <property type="match status" value="1"/>
</dbReference>
<keyword evidence="2" id="KW-0808">Transferase</keyword>
<protein>
    <submittedName>
        <fullName evidence="5">Unannotated protein</fullName>
    </submittedName>
</protein>
<dbReference type="AlphaFoldDB" id="A0A6J6TCN2"/>
<keyword evidence="3" id="KW-0012">Acyltransferase</keyword>
<dbReference type="GO" id="GO:0016746">
    <property type="term" value="F:acyltransferase activity"/>
    <property type="evidence" value="ECO:0007669"/>
    <property type="project" value="UniProtKB-KW"/>
</dbReference>
<evidence type="ECO:0000256" key="3">
    <source>
        <dbReference type="ARBA" id="ARBA00023315"/>
    </source>
</evidence>
<dbReference type="Gene3D" id="2.40.50.840">
    <property type="match status" value="1"/>
</dbReference>
<organism evidence="5">
    <name type="scientific">freshwater metagenome</name>
    <dbReference type="NCBI Taxonomy" id="449393"/>
    <lineage>
        <taxon>unclassified sequences</taxon>
        <taxon>metagenomes</taxon>
        <taxon>ecological metagenomes</taxon>
    </lineage>
</organism>
<dbReference type="Pfam" id="PF18313">
    <property type="entry name" value="TLP1_add_C"/>
    <property type="match status" value="1"/>
</dbReference>
<evidence type="ECO:0000313" key="5">
    <source>
        <dbReference type="EMBL" id="CAB4744009.1"/>
    </source>
</evidence>
<reference evidence="5" key="1">
    <citation type="submission" date="2020-05" db="EMBL/GenBank/DDBJ databases">
        <authorList>
            <person name="Chiriac C."/>
            <person name="Salcher M."/>
            <person name="Ghai R."/>
            <person name="Kavagutti S V."/>
        </authorList>
    </citation>
    <scope>NUCLEOTIDE SEQUENCE</scope>
</reference>
<dbReference type="Gene3D" id="3.40.47.10">
    <property type="match status" value="1"/>
</dbReference>
<proteinExistence type="inferred from homology"/>
<evidence type="ECO:0000256" key="2">
    <source>
        <dbReference type="ARBA" id="ARBA00022679"/>
    </source>
</evidence>